<feature type="region of interest" description="Disordered" evidence="1">
    <location>
        <begin position="96"/>
        <end position="189"/>
    </location>
</feature>
<dbReference type="EMBL" id="MU866038">
    <property type="protein sequence ID" value="KAK4442020.1"/>
    <property type="molecule type" value="Genomic_DNA"/>
</dbReference>
<accession>A0AAV9G0Q0</accession>
<feature type="compositionally biased region" description="Acidic residues" evidence="1">
    <location>
        <begin position="416"/>
        <end position="433"/>
    </location>
</feature>
<protein>
    <submittedName>
        <fullName evidence="2">Uncharacterized protein</fullName>
    </submittedName>
</protein>
<reference evidence="2" key="1">
    <citation type="journal article" date="2023" name="Mol. Phylogenet. Evol.">
        <title>Genome-scale phylogeny and comparative genomics of the fungal order Sordariales.</title>
        <authorList>
            <person name="Hensen N."/>
            <person name="Bonometti L."/>
            <person name="Westerberg I."/>
            <person name="Brannstrom I.O."/>
            <person name="Guillou S."/>
            <person name="Cros-Aarteil S."/>
            <person name="Calhoun S."/>
            <person name="Haridas S."/>
            <person name="Kuo A."/>
            <person name="Mondo S."/>
            <person name="Pangilinan J."/>
            <person name="Riley R."/>
            <person name="LaButti K."/>
            <person name="Andreopoulos B."/>
            <person name="Lipzen A."/>
            <person name="Chen C."/>
            <person name="Yan M."/>
            <person name="Daum C."/>
            <person name="Ng V."/>
            <person name="Clum A."/>
            <person name="Steindorff A."/>
            <person name="Ohm R.A."/>
            <person name="Martin F."/>
            <person name="Silar P."/>
            <person name="Natvig D.O."/>
            <person name="Lalanne C."/>
            <person name="Gautier V."/>
            <person name="Ament-Velasquez S.L."/>
            <person name="Kruys A."/>
            <person name="Hutchinson M.I."/>
            <person name="Powell A.J."/>
            <person name="Barry K."/>
            <person name="Miller A.N."/>
            <person name="Grigoriev I.V."/>
            <person name="Debuchy R."/>
            <person name="Gladieux P."/>
            <person name="Hiltunen Thoren M."/>
            <person name="Johannesson H."/>
        </authorList>
    </citation>
    <scope>NUCLEOTIDE SEQUENCE</scope>
    <source>
        <strain evidence="2">PSN243</strain>
    </source>
</reference>
<feature type="region of interest" description="Disordered" evidence="1">
    <location>
        <begin position="274"/>
        <end position="338"/>
    </location>
</feature>
<feature type="compositionally biased region" description="Acidic residues" evidence="1">
    <location>
        <begin position="391"/>
        <end position="402"/>
    </location>
</feature>
<sequence length="486" mass="53475">MNFGNWLLRSVRGDALSESPVSVIERLNALRPLRDVDKETLLGAVLVLGPSMQLALQMLQELLPPDESRERLGEVLCPTLWLLQNSLTDTLRSFAGEGREKEGLKPEGAKEPRSARGPSKGRRPRPSPSPRPMQHREADRSSSMPPSLMATERQTRPPTPPNRNLRPLEDFPALHGIAPSPGRPSKTPDSAADLALVKDLRAEMRVNAAIQVAVDSLEFAEGQLQIVKEVNRLKGGSFELLQRHFYEGYNRILFRALELERREFDSPPYAASVNEDYEAEEEATEQRPNTQHSVSISFESPLALPELPPIQLPPLPPLSPAKPKKESTLNVNRGTPQFKRRLSLAEELAMAGDSDTDEYSEDDDENLVAATPVRGFSQPEPNSSSSSSSSESEEEDSEEDSHEDAPRENESPVGDSDSDSEDTSVDGDDESEDERAPRSMPAPTLAEVVSRTVRDVKGRKQLESRVEVISPPTSPERVPGAIAGVS</sequence>
<feature type="compositionally biased region" description="Basic and acidic residues" evidence="1">
    <location>
        <begin position="97"/>
        <end position="114"/>
    </location>
</feature>
<reference evidence="2" key="2">
    <citation type="submission" date="2023-05" db="EMBL/GenBank/DDBJ databases">
        <authorList>
            <consortium name="Lawrence Berkeley National Laboratory"/>
            <person name="Steindorff A."/>
            <person name="Hensen N."/>
            <person name="Bonometti L."/>
            <person name="Westerberg I."/>
            <person name="Brannstrom I.O."/>
            <person name="Guillou S."/>
            <person name="Cros-Aarteil S."/>
            <person name="Calhoun S."/>
            <person name="Haridas S."/>
            <person name="Kuo A."/>
            <person name="Mondo S."/>
            <person name="Pangilinan J."/>
            <person name="Riley R."/>
            <person name="Labutti K."/>
            <person name="Andreopoulos B."/>
            <person name="Lipzen A."/>
            <person name="Chen C."/>
            <person name="Yanf M."/>
            <person name="Daum C."/>
            <person name="Ng V."/>
            <person name="Clum A."/>
            <person name="Ohm R."/>
            <person name="Martin F."/>
            <person name="Silar P."/>
            <person name="Natvig D."/>
            <person name="Lalanne C."/>
            <person name="Gautier V."/>
            <person name="Ament-Velasquez S.L."/>
            <person name="Kruys A."/>
            <person name="Hutchinson M.I."/>
            <person name="Powell A.J."/>
            <person name="Barry K."/>
            <person name="Miller A.N."/>
            <person name="Grigoriev I.V."/>
            <person name="Debuchy R."/>
            <person name="Gladieux P."/>
            <person name="Thoren M.H."/>
            <person name="Johannesson H."/>
        </authorList>
    </citation>
    <scope>NUCLEOTIDE SEQUENCE</scope>
    <source>
        <strain evidence="2">PSN243</strain>
    </source>
</reference>
<proteinExistence type="predicted"/>
<name>A0AAV9G0Q0_9PEZI</name>
<comment type="caution">
    <text evidence="2">The sequence shown here is derived from an EMBL/GenBank/DDBJ whole genome shotgun (WGS) entry which is preliminary data.</text>
</comment>
<feature type="compositionally biased region" description="Pro residues" evidence="1">
    <location>
        <begin position="306"/>
        <end position="320"/>
    </location>
</feature>
<feature type="region of interest" description="Disordered" evidence="1">
    <location>
        <begin position="368"/>
        <end position="453"/>
    </location>
</feature>
<evidence type="ECO:0000313" key="3">
    <source>
        <dbReference type="Proteomes" id="UP001321760"/>
    </source>
</evidence>
<evidence type="ECO:0000313" key="2">
    <source>
        <dbReference type="EMBL" id="KAK4442020.1"/>
    </source>
</evidence>
<evidence type="ECO:0000256" key="1">
    <source>
        <dbReference type="SAM" id="MobiDB-lite"/>
    </source>
</evidence>
<feature type="compositionally biased region" description="Polar residues" evidence="1">
    <location>
        <begin position="286"/>
        <end position="298"/>
    </location>
</feature>
<keyword evidence="3" id="KW-1185">Reference proteome</keyword>
<dbReference type="Proteomes" id="UP001321760">
    <property type="component" value="Unassembled WGS sequence"/>
</dbReference>
<organism evidence="2 3">
    <name type="scientific">Podospora aff. communis PSN243</name>
    <dbReference type="NCBI Taxonomy" id="3040156"/>
    <lineage>
        <taxon>Eukaryota</taxon>
        <taxon>Fungi</taxon>
        <taxon>Dikarya</taxon>
        <taxon>Ascomycota</taxon>
        <taxon>Pezizomycotina</taxon>
        <taxon>Sordariomycetes</taxon>
        <taxon>Sordariomycetidae</taxon>
        <taxon>Sordariales</taxon>
        <taxon>Podosporaceae</taxon>
        <taxon>Podospora</taxon>
    </lineage>
</organism>
<dbReference type="AlphaFoldDB" id="A0AAV9G0Q0"/>
<gene>
    <name evidence="2" type="ORF">QBC34DRAFT_431956</name>
</gene>